<name>A0A9X2Q642_9BACT</name>
<feature type="chain" id="PRO_5040750239" description="Lipoprotein" evidence="2">
    <location>
        <begin position="22"/>
        <end position="172"/>
    </location>
</feature>
<keyword evidence="2" id="KW-0732">Signal</keyword>
<evidence type="ECO:0000256" key="1">
    <source>
        <dbReference type="SAM" id="Phobius"/>
    </source>
</evidence>
<dbReference type="AlphaFoldDB" id="A0A9X2Q642"/>
<dbReference type="RefSeq" id="WP_208424744.1">
    <property type="nucleotide sequence ID" value="NZ_JANUAE010000009.1"/>
</dbReference>
<evidence type="ECO:0000256" key="2">
    <source>
        <dbReference type="SAM" id="SignalP"/>
    </source>
</evidence>
<keyword evidence="1" id="KW-0812">Transmembrane</keyword>
<accession>A0A9X2Q642</accession>
<dbReference type="EMBL" id="JANUAE010000009">
    <property type="protein sequence ID" value="MCS3710844.1"/>
    <property type="molecule type" value="Genomic_DNA"/>
</dbReference>
<sequence>MTRLAPIALLLIAPMLGGGCAGSRLPEDPPQTLQQVNEQLDGRWARIRQANGDLIEHVEDVTVGPDTTTFYHRMDQEERFLPTRRVRAVQVQKRSRSRRGFIAGAVPGLFLVALGARERIDRSSDSWNALSVLTIGGGLMIAAIGGALLGTVGSALGTDEWTTVYHGPAEGD</sequence>
<feature type="signal peptide" evidence="2">
    <location>
        <begin position="1"/>
        <end position="21"/>
    </location>
</feature>
<keyword evidence="1" id="KW-1133">Transmembrane helix</keyword>
<dbReference type="PROSITE" id="PS51257">
    <property type="entry name" value="PROKAR_LIPOPROTEIN"/>
    <property type="match status" value="1"/>
</dbReference>
<organism evidence="3 4">
    <name type="scientific">Salinibacter ruber</name>
    <dbReference type="NCBI Taxonomy" id="146919"/>
    <lineage>
        <taxon>Bacteria</taxon>
        <taxon>Pseudomonadati</taxon>
        <taxon>Rhodothermota</taxon>
        <taxon>Rhodothermia</taxon>
        <taxon>Rhodothermales</taxon>
        <taxon>Salinibacteraceae</taxon>
        <taxon>Salinibacter</taxon>
    </lineage>
</organism>
<evidence type="ECO:0000313" key="4">
    <source>
        <dbReference type="Proteomes" id="UP001155057"/>
    </source>
</evidence>
<gene>
    <name evidence="3" type="ORF">GGP61_002470</name>
</gene>
<comment type="caution">
    <text evidence="3">The sequence shown here is derived from an EMBL/GenBank/DDBJ whole genome shotgun (WGS) entry which is preliminary data.</text>
</comment>
<evidence type="ECO:0000313" key="3">
    <source>
        <dbReference type="EMBL" id="MCS3710844.1"/>
    </source>
</evidence>
<reference evidence="3" key="1">
    <citation type="submission" date="2022-08" db="EMBL/GenBank/DDBJ databases">
        <title>Genomic Encyclopedia of Type Strains, Phase V (KMG-V): Genome sequencing to study the core and pangenomes of soil and plant-associated prokaryotes.</title>
        <authorList>
            <person name="Whitman W."/>
        </authorList>
    </citation>
    <scope>NUCLEOTIDE SEQUENCE</scope>
    <source>
        <strain evidence="3">SP3049</strain>
    </source>
</reference>
<proteinExistence type="predicted"/>
<dbReference type="Proteomes" id="UP001155057">
    <property type="component" value="Unassembled WGS sequence"/>
</dbReference>
<protein>
    <recommendedName>
        <fullName evidence="5">Lipoprotein</fullName>
    </recommendedName>
</protein>
<feature type="transmembrane region" description="Helical" evidence="1">
    <location>
        <begin position="129"/>
        <end position="149"/>
    </location>
</feature>
<feature type="transmembrane region" description="Helical" evidence="1">
    <location>
        <begin position="100"/>
        <end position="117"/>
    </location>
</feature>
<keyword evidence="1" id="KW-0472">Membrane</keyword>
<evidence type="ECO:0008006" key="5">
    <source>
        <dbReference type="Google" id="ProtNLM"/>
    </source>
</evidence>